<evidence type="ECO:0000256" key="1">
    <source>
        <dbReference type="SAM" id="Phobius"/>
    </source>
</evidence>
<organism evidence="3 4">
    <name type="scientific">Rubinisphaera brasiliensis (strain ATCC 49424 / DSM 5305 / JCM 21570 / IAM 15109 / NBRC 103401 / IFAM 1448)</name>
    <name type="common">Planctomyces brasiliensis</name>
    <dbReference type="NCBI Taxonomy" id="756272"/>
    <lineage>
        <taxon>Bacteria</taxon>
        <taxon>Pseudomonadati</taxon>
        <taxon>Planctomycetota</taxon>
        <taxon>Planctomycetia</taxon>
        <taxon>Planctomycetales</taxon>
        <taxon>Planctomycetaceae</taxon>
        <taxon>Rubinisphaera</taxon>
    </lineage>
</organism>
<dbReference type="STRING" id="756272.Plabr_3911"/>
<keyword evidence="1" id="KW-0472">Membrane</keyword>
<keyword evidence="1" id="KW-0812">Transmembrane</keyword>
<dbReference type="eggNOG" id="COG4632">
    <property type="taxonomic scope" value="Bacteria"/>
</dbReference>
<name>F0STL9_RUBBR</name>
<dbReference type="RefSeq" id="WP_013630205.1">
    <property type="nucleotide sequence ID" value="NC_015174.1"/>
</dbReference>
<proteinExistence type="predicted"/>
<dbReference type="Pfam" id="PF09992">
    <property type="entry name" value="NAGPA"/>
    <property type="match status" value="1"/>
</dbReference>
<keyword evidence="1" id="KW-1133">Transmembrane helix</keyword>
<dbReference type="InterPro" id="IPR018711">
    <property type="entry name" value="NAGPA"/>
</dbReference>
<reference evidence="4" key="1">
    <citation type="submission" date="2011-02" db="EMBL/GenBank/DDBJ databases">
        <title>The complete genome of Planctomyces brasiliensis DSM 5305.</title>
        <authorList>
            <person name="Lucas S."/>
            <person name="Copeland A."/>
            <person name="Lapidus A."/>
            <person name="Bruce D."/>
            <person name="Goodwin L."/>
            <person name="Pitluck S."/>
            <person name="Kyrpides N."/>
            <person name="Mavromatis K."/>
            <person name="Pagani I."/>
            <person name="Ivanova N."/>
            <person name="Ovchinnikova G."/>
            <person name="Lu M."/>
            <person name="Detter J.C."/>
            <person name="Han C."/>
            <person name="Land M."/>
            <person name="Hauser L."/>
            <person name="Markowitz V."/>
            <person name="Cheng J.-F."/>
            <person name="Hugenholtz P."/>
            <person name="Woyke T."/>
            <person name="Wu D."/>
            <person name="Tindall B."/>
            <person name="Pomrenke H.G."/>
            <person name="Brambilla E."/>
            <person name="Klenk H.-P."/>
            <person name="Eisen J.A."/>
        </authorList>
    </citation>
    <scope>NUCLEOTIDE SEQUENCE [LARGE SCALE GENOMIC DNA]</scope>
    <source>
        <strain evidence="4">ATCC 49424 / DSM 5305 / JCM 21570 / IAM 15109 / NBRC 103401 / IFAM 1448</strain>
    </source>
</reference>
<feature type="domain" description="Phosphodiester glycosidase" evidence="2">
    <location>
        <begin position="123"/>
        <end position="311"/>
    </location>
</feature>
<dbReference type="Proteomes" id="UP000006860">
    <property type="component" value="Chromosome"/>
</dbReference>
<feature type="transmembrane region" description="Helical" evidence="1">
    <location>
        <begin position="21"/>
        <end position="43"/>
    </location>
</feature>
<evidence type="ECO:0000313" key="3">
    <source>
        <dbReference type="EMBL" id="ADY61488.1"/>
    </source>
</evidence>
<dbReference type="PANTHER" id="PTHR40446">
    <property type="entry name" value="N-ACETYLGLUCOSAMINE-1-PHOSPHODIESTER ALPHA-N-ACETYLGLUCOSAMINIDASE"/>
    <property type="match status" value="1"/>
</dbReference>
<evidence type="ECO:0000313" key="4">
    <source>
        <dbReference type="Proteomes" id="UP000006860"/>
    </source>
</evidence>
<sequence>MAEPFAYRQQTSARRCYFPLAFANSLFPVLAILAGTATFATAAEPLIVELNSRPAPNAESASPVLLWKETTDSPRDLAACFMRVELKHAAIEPVVMVGDDPDGDGPAEASLTMPLDLMNRHDALAGINANAFAKVRPEDRFRPWSEGMHVDVIGMAVSNKIVRSPLDNPRYSNSRTAFWIDARHTAEISRPGNGFEVYQAVGDFVSSLLLNGDVVPEPGGPRHPRSALGLDKSKRFLLLVVVDGRRAGHSDGVTLHELATLMKEQGCQQAINLDGGGSSIMLARDEGSRSLTTINRPSDGMHRPIPTMIGVRPKNVSNELTKE</sequence>
<dbReference type="PANTHER" id="PTHR40446:SF2">
    <property type="entry name" value="N-ACETYLGLUCOSAMINE-1-PHOSPHODIESTER ALPHA-N-ACETYLGLUCOSAMINIDASE"/>
    <property type="match status" value="1"/>
</dbReference>
<evidence type="ECO:0000259" key="2">
    <source>
        <dbReference type="Pfam" id="PF09992"/>
    </source>
</evidence>
<dbReference type="KEGG" id="pbs:Plabr_3911"/>
<accession>F0STL9</accession>
<dbReference type="AlphaFoldDB" id="F0STL9"/>
<dbReference type="EMBL" id="CP002546">
    <property type="protein sequence ID" value="ADY61488.1"/>
    <property type="molecule type" value="Genomic_DNA"/>
</dbReference>
<keyword evidence="4" id="KW-1185">Reference proteome</keyword>
<gene>
    <name evidence="3" type="ordered locus">Plabr_3911</name>
</gene>
<dbReference type="HOGENOM" id="CLU_860206_0_0_0"/>
<protein>
    <recommendedName>
        <fullName evidence="2">Phosphodiester glycosidase domain-containing protein</fullName>
    </recommendedName>
</protein>